<accession>A0ABW0P224</accession>
<dbReference type="Proteomes" id="UP001596060">
    <property type="component" value="Unassembled WGS sequence"/>
</dbReference>
<gene>
    <name evidence="1" type="ORF">ACFPN9_06360</name>
</gene>
<proteinExistence type="predicted"/>
<comment type="caution">
    <text evidence="1">The sequence shown here is derived from an EMBL/GenBank/DDBJ whole genome shotgun (WGS) entry which is preliminary data.</text>
</comment>
<protein>
    <submittedName>
        <fullName evidence="1">Uncharacterized protein</fullName>
    </submittedName>
</protein>
<keyword evidence="2" id="KW-1185">Reference proteome</keyword>
<reference evidence="2" key="1">
    <citation type="journal article" date="2019" name="Int. J. Syst. Evol. Microbiol.">
        <title>The Global Catalogue of Microorganisms (GCM) 10K type strain sequencing project: providing services to taxonomists for standard genome sequencing and annotation.</title>
        <authorList>
            <consortium name="The Broad Institute Genomics Platform"/>
            <consortium name="The Broad Institute Genome Sequencing Center for Infectious Disease"/>
            <person name="Wu L."/>
            <person name="Ma J."/>
        </authorList>
    </citation>
    <scope>NUCLEOTIDE SEQUENCE [LARGE SCALE GENOMIC DNA]</scope>
    <source>
        <strain evidence="2">CCUG 43117</strain>
    </source>
</reference>
<evidence type="ECO:0000313" key="2">
    <source>
        <dbReference type="Proteomes" id="UP001596060"/>
    </source>
</evidence>
<sequence>MTRRWLGPDPRAVDAMLAAVVADLRQAGVTPTPLAIVSAMTDRTRDDRLVRAVMIEAERQRVAS</sequence>
<dbReference type="EMBL" id="JBHSLU010000009">
    <property type="protein sequence ID" value="MFC5504879.1"/>
    <property type="molecule type" value="Genomic_DNA"/>
</dbReference>
<organism evidence="1 2">
    <name type="scientific">Bosea massiliensis</name>
    <dbReference type="NCBI Taxonomy" id="151419"/>
    <lineage>
        <taxon>Bacteria</taxon>
        <taxon>Pseudomonadati</taxon>
        <taxon>Pseudomonadota</taxon>
        <taxon>Alphaproteobacteria</taxon>
        <taxon>Hyphomicrobiales</taxon>
        <taxon>Boseaceae</taxon>
        <taxon>Bosea</taxon>
    </lineage>
</organism>
<dbReference type="RefSeq" id="WP_377815957.1">
    <property type="nucleotide sequence ID" value="NZ_JBHSLU010000009.1"/>
</dbReference>
<name>A0ABW0P224_9HYPH</name>
<evidence type="ECO:0000313" key="1">
    <source>
        <dbReference type="EMBL" id="MFC5504879.1"/>
    </source>
</evidence>